<name>A0A543L9G1_9BURK</name>
<dbReference type="PROSITE" id="PS50106">
    <property type="entry name" value="PDZ"/>
    <property type="match status" value="1"/>
</dbReference>
<dbReference type="InterPro" id="IPR036034">
    <property type="entry name" value="PDZ_sf"/>
</dbReference>
<protein>
    <submittedName>
        <fullName evidence="2">PDZ domain-containing protein</fullName>
    </submittedName>
</protein>
<gene>
    <name evidence="2" type="ORF">BDD18_2590</name>
</gene>
<dbReference type="EMBL" id="VFPV01000002">
    <property type="protein sequence ID" value="TQN03888.1"/>
    <property type="molecule type" value="Genomic_DNA"/>
</dbReference>
<dbReference type="RefSeq" id="WP_142083629.1">
    <property type="nucleotide sequence ID" value="NZ_JAFMZA010000006.1"/>
</dbReference>
<reference evidence="2 3" key="1">
    <citation type="submission" date="2019-06" db="EMBL/GenBank/DDBJ databases">
        <title>Genomic Encyclopedia of Archaeal and Bacterial Type Strains, Phase II (KMG-II): from individual species to whole genera.</title>
        <authorList>
            <person name="Goeker M."/>
        </authorList>
    </citation>
    <scope>NUCLEOTIDE SEQUENCE [LARGE SCALE GENOMIC DNA]</scope>
    <source>
        <strain evidence="2 3">DSM 7270</strain>
    </source>
</reference>
<organism evidence="2 3">
    <name type="scientific">Acidovorax temperans</name>
    <dbReference type="NCBI Taxonomy" id="80878"/>
    <lineage>
        <taxon>Bacteria</taxon>
        <taxon>Pseudomonadati</taxon>
        <taxon>Pseudomonadota</taxon>
        <taxon>Betaproteobacteria</taxon>
        <taxon>Burkholderiales</taxon>
        <taxon>Comamonadaceae</taxon>
        <taxon>Acidovorax</taxon>
    </lineage>
</organism>
<accession>A0A543L9G1</accession>
<dbReference type="Gene3D" id="2.30.42.10">
    <property type="match status" value="1"/>
</dbReference>
<dbReference type="AlphaFoldDB" id="A0A543L9G1"/>
<dbReference type="InterPro" id="IPR001478">
    <property type="entry name" value="PDZ"/>
</dbReference>
<dbReference type="SUPFAM" id="SSF50156">
    <property type="entry name" value="PDZ domain-like"/>
    <property type="match status" value="1"/>
</dbReference>
<feature type="domain" description="PDZ" evidence="1">
    <location>
        <begin position="163"/>
        <end position="238"/>
    </location>
</feature>
<dbReference type="Pfam" id="PF13180">
    <property type="entry name" value="PDZ_2"/>
    <property type="match status" value="1"/>
</dbReference>
<proteinExistence type="predicted"/>
<comment type="caution">
    <text evidence="2">The sequence shown here is derived from an EMBL/GenBank/DDBJ whole genome shotgun (WGS) entry which is preliminary data.</text>
</comment>
<evidence type="ECO:0000313" key="2">
    <source>
        <dbReference type="EMBL" id="TQN03888.1"/>
    </source>
</evidence>
<dbReference type="Proteomes" id="UP000316993">
    <property type="component" value="Unassembled WGS sequence"/>
</dbReference>
<dbReference type="PROSITE" id="PS51257">
    <property type="entry name" value="PROKAR_LIPOPROTEIN"/>
    <property type="match status" value="1"/>
</dbReference>
<sequence length="271" mass="28697">MPLKKKFIISLAIVIALGGCANGYKQFYKPENGATPETIASMRAAPPPVTPLVERAAPINGQALIDAYAKRGYRLIGSASFNSGRSESENSAIEQGKTVGADLVVILNPQYTGSESSIIPISTPTSTTTYSTGSATAYGKSGTVTAYSSGTSTTYGTTTSFIPITVHKSDYSAGYFVKQKFLLGADFRDLNDAERNELQTNRGVAVRLVVDGSPAFNGDILSGDIVVSLDGIAISNINNLSTLISERRGNRILLGLLRNGRIINLPIQLNP</sequence>
<evidence type="ECO:0000313" key="3">
    <source>
        <dbReference type="Proteomes" id="UP000316993"/>
    </source>
</evidence>
<evidence type="ECO:0000259" key="1">
    <source>
        <dbReference type="PROSITE" id="PS50106"/>
    </source>
</evidence>